<dbReference type="PANTHER" id="PTHR11360:SF237">
    <property type="entry name" value="MONOCARBOXYLATE TRANSPORTER 12-B-LIKE PROTEIN"/>
    <property type="match status" value="1"/>
</dbReference>
<dbReference type="GO" id="GO:0008028">
    <property type="term" value="F:monocarboxylic acid transmembrane transporter activity"/>
    <property type="evidence" value="ECO:0007669"/>
    <property type="project" value="TreeGrafter"/>
</dbReference>
<dbReference type="Pfam" id="PF07690">
    <property type="entry name" value="MFS_1"/>
    <property type="match status" value="1"/>
</dbReference>
<keyword evidence="1" id="KW-1133">Transmembrane helix</keyword>
<organism evidence="2">
    <name type="scientific">Graphocephala atropunctata</name>
    <dbReference type="NCBI Taxonomy" id="36148"/>
    <lineage>
        <taxon>Eukaryota</taxon>
        <taxon>Metazoa</taxon>
        <taxon>Ecdysozoa</taxon>
        <taxon>Arthropoda</taxon>
        <taxon>Hexapoda</taxon>
        <taxon>Insecta</taxon>
        <taxon>Pterygota</taxon>
        <taxon>Neoptera</taxon>
        <taxon>Paraneoptera</taxon>
        <taxon>Hemiptera</taxon>
        <taxon>Auchenorrhyncha</taxon>
        <taxon>Membracoidea</taxon>
        <taxon>Cicadellidae</taxon>
        <taxon>Cicadellinae</taxon>
        <taxon>Cicadellini</taxon>
        <taxon>Graphocephala</taxon>
    </lineage>
</organism>
<dbReference type="InterPro" id="IPR011701">
    <property type="entry name" value="MFS"/>
</dbReference>
<evidence type="ECO:0000256" key="1">
    <source>
        <dbReference type="SAM" id="Phobius"/>
    </source>
</evidence>
<feature type="transmembrane region" description="Helical" evidence="1">
    <location>
        <begin position="6"/>
        <end position="36"/>
    </location>
</feature>
<proteinExistence type="predicted"/>
<feature type="non-terminal residue" evidence="2">
    <location>
        <position position="1"/>
    </location>
</feature>
<dbReference type="InterPro" id="IPR050327">
    <property type="entry name" value="Proton-linked_MCT"/>
</dbReference>
<name>A0A1B6LPK2_9HEMI</name>
<dbReference type="SUPFAM" id="SSF103473">
    <property type="entry name" value="MFS general substrate transporter"/>
    <property type="match status" value="1"/>
</dbReference>
<sequence length="318" mass="34894">APDGGWGWMVVLGMSINNVIIIPILQNFGLLFRAVFSSKALNMPAREVSIILNTNASFGYILGVLNGPILRNLGFRKVAVAGGLMMFVGLLVTSFANDFLLFFVFYGLINSLGIGWSMASFHLALSTYFVKRRGMAMGIAMTVTGLGPVFMPLVISYLMGVYGARSTALLLSGLVLHCVLCGQLLQPVKWHRKLIEINAEANGSGIPAEEKAMLNSEMDGDARRNKHISVELEAEANCEKKDIEMKNMVAPTEQKENLIQNDANGKGDKVEVNERWYKRVAQIFDLDLLKDPAFLSMCVGMSIALASDMNFSLMLPFI</sequence>
<feature type="transmembrane region" description="Helical" evidence="1">
    <location>
        <begin position="137"/>
        <end position="160"/>
    </location>
</feature>
<keyword evidence="1" id="KW-0472">Membrane</keyword>
<gene>
    <name evidence="2" type="ORF">g.29384</name>
</gene>
<keyword evidence="1" id="KW-0812">Transmembrane</keyword>
<feature type="transmembrane region" description="Helical" evidence="1">
    <location>
        <begin position="102"/>
        <end position="125"/>
    </location>
</feature>
<dbReference type="AlphaFoldDB" id="A0A1B6LPK2"/>
<accession>A0A1B6LPK2</accession>
<evidence type="ECO:0000313" key="2">
    <source>
        <dbReference type="EMBL" id="JAT25547.1"/>
    </source>
</evidence>
<dbReference type="PANTHER" id="PTHR11360">
    <property type="entry name" value="MONOCARBOXYLATE TRANSPORTER"/>
    <property type="match status" value="1"/>
</dbReference>
<dbReference type="Gene3D" id="1.20.1250.20">
    <property type="entry name" value="MFS general substrate transporter like domains"/>
    <property type="match status" value="1"/>
</dbReference>
<reference evidence="2" key="1">
    <citation type="submission" date="2015-11" db="EMBL/GenBank/DDBJ databases">
        <title>De novo transcriptome assembly of four potential Pierce s Disease insect vectors from Arizona vineyards.</title>
        <authorList>
            <person name="Tassone E.E."/>
        </authorList>
    </citation>
    <scope>NUCLEOTIDE SEQUENCE</scope>
</reference>
<feature type="transmembrane region" description="Helical" evidence="1">
    <location>
        <begin position="78"/>
        <end position="96"/>
    </location>
</feature>
<protein>
    <recommendedName>
        <fullName evidence="3">Major facilitator superfamily (MFS) profile domain-containing protein</fullName>
    </recommendedName>
</protein>
<dbReference type="InterPro" id="IPR036259">
    <property type="entry name" value="MFS_trans_sf"/>
</dbReference>
<evidence type="ECO:0008006" key="3">
    <source>
        <dbReference type="Google" id="ProtNLM"/>
    </source>
</evidence>
<dbReference type="EMBL" id="GEBQ01014430">
    <property type="protein sequence ID" value="JAT25547.1"/>
    <property type="molecule type" value="Transcribed_RNA"/>
</dbReference>
<feature type="non-terminal residue" evidence="2">
    <location>
        <position position="318"/>
    </location>
</feature>